<dbReference type="SUPFAM" id="SSF46955">
    <property type="entry name" value="Putative DNA-binding domain"/>
    <property type="match status" value="1"/>
</dbReference>
<protein>
    <recommendedName>
        <fullName evidence="1">Helix-turn-helix domain-containing protein</fullName>
    </recommendedName>
</protein>
<dbReference type="InterPro" id="IPR009061">
    <property type="entry name" value="DNA-bd_dom_put_sf"/>
</dbReference>
<dbReference type="RefSeq" id="WP_281744472.1">
    <property type="nucleotide sequence ID" value="NZ_AP026974.1"/>
</dbReference>
<gene>
    <name evidence="2" type="ORF">PKF032_11110</name>
</gene>
<accession>A0ABM8CMZ8</accession>
<evidence type="ECO:0000313" key="2">
    <source>
        <dbReference type="EMBL" id="BDT79223.1"/>
    </source>
</evidence>
<dbReference type="InterPro" id="IPR041657">
    <property type="entry name" value="HTH_17"/>
</dbReference>
<dbReference type="Proteomes" id="UP001211204">
    <property type="component" value="Chromosome"/>
</dbReference>
<organism evidence="2 3">
    <name type="scientific">Polynucleobacter yangtzensis</name>
    <dbReference type="NCBI Taxonomy" id="1743159"/>
    <lineage>
        <taxon>Bacteria</taxon>
        <taxon>Pseudomonadati</taxon>
        <taxon>Pseudomonadota</taxon>
        <taxon>Betaproteobacteria</taxon>
        <taxon>Burkholderiales</taxon>
        <taxon>Burkholderiaceae</taxon>
        <taxon>Polynucleobacter</taxon>
    </lineage>
</organism>
<feature type="domain" description="Helix-turn-helix" evidence="1">
    <location>
        <begin position="11"/>
        <end position="59"/>
    </location>
</feature>
<keyword evidence="3" id="KW-1185">Reference proteome</keyword>
<name>A0ABM8CMZ8_9BURK</name>
<proteinExistence type="predicted"/>
<reference evidence="2 3" key="1">
    <citation type="submission" date="2022-11" db="EMBL/GenBank/DDBJ databases">
        <title>Complete Genome Sequences of three Polynucleobacter sp. Subcluster PnecC Strains KF022, KF023, and KF032 Isolated from a Shallow Eutrophic Lake in Japan.</title>
        <authorList>
            <person name="Ogata Y."/>
            <person name="Watanabe K."/>
            <person name="Takemine S."/>
            <person name="Shindo C."/>
            <person name="Kurokawa R."/>
            <person name="Suda W."/>
        </authorList>
    </citation>
    <scope>NUCLEOTIDE SEQUENCE [LARGE SCALE GENOMIC DNA]</scope>
    <source>
        <strain evidence="2 3">KF032</strain>
    </source>
</reference>
<evidence type="ECO:0000313" key="3">
    <source>
        <dbReference type="Proteomes" id="UP001211204"/>
    </source>
</evidence>
<sequence length="70" mass="7781">MEALAQMKMITEADFCSLLNITPKTAAAWRYRGQSPAFSKVGNTIFYAIADVEAFIRERTKSSAHLKGIL</sequence>
<dbReference type="Pfam" id="PF12728">
    <property type="entry name" value="HTH_17"/>
    <property type="match status" value="1"/>
</dbReference>
<dbReference type="EMBL" id="AP026974">
    <property type="protein sequence ID" value="BDT79223.1"/>
    <property type="molecule type" value="Genomic_DNA"/>
</dbReference>
<evidence type="ECO:0000259" key="1">
    <source>
        <dbReference type="Pfam" id="PF12728"/>
    </source>
</evidence>